<keyword evidence="5" id="KW-0732">Signal</keyword>
<dbReference type="InterPro" id="IPR015947">
    <property type="entry name" value="PUA-like_sf"/>
</dbReference>
<dbReference type="PROSITE" id="PS51787">
    <property type="entry name" value="LON_N"/>
    <property type="match status" value="1"/>
</dbReference>
<dbReference type="GO" id="GO:0008270">
    <property type="term" value="F:zinc ion binding"/>
    <property type="evidence" value="ECO:0007669"/>
    <property type="project" value="UniProtKB-KW"/>
</dbReference>
<keyword evidence="3" id="KW-0862">Zinc</keyword>
<dbReference type="Proteomes" id="UP000716291">
    <property type="component" value="Unassembled WGS sequence"/>
</dbReference>
<dbReference type="SMART" id="SM00464">
    <property type="entry name" value="LON"/>
    <property type="match status" value="1"/>
</dbReference>
<feature type="chain" id="PRO_5040424291" description="RING-type domain-containing protein" evidence="5">
    <location>
        <begin position="22"/>
        <end position="433"/>
    </location>
</feature>
<feature type="domain" description="RING-type" evidence="6">
    <location>
        <begin position="106"/>
        <end position="143"/>
    </location>
</feature>
<dbReference type="PANTHER" id="PTHR23327">
    <property type="entry name" value="RING FINGER PROTEIN 127"/>
    <property type="match status" value="1"/>
</dbReference>
<dbReference type="InterPro" id="IPR046336">
    <property type="entry name" value="Lon_prtase_N_sf"/>
</dbReference>
<evidence type="ECO:0000313" key="9">
    <source>
        <dbReference type="Proteomes" id="UP000716291"/>
    </source>
</evidence>
<keyword evidence="1" id="KW-0479">Metal-binding</keyword>
<evidence type="ECO:0000256" key="4">
    <source>
        <dbReference type="PROSITE-ProRule" id="PRU00175"/>
    </source>
</evidence>
<dbReference type="Gene3D" id="2.30.130.40">
    <property type="entry name" value="LON domain-like"/>
    <property type="match status" value="1"/>
</dbReference>
<protein>
    <recommendedName>
        <fullName evidence="10">RING-type domain-containing protein</fullName>
    </recommendedName>
</protein>
<evidence type="ECO:0000256" key="3">
    <source>
        <dbReference type="ARBA" id="ARBA00022833"/>
    </source>
</evidence>
<sequence length="433" mass="48165">MSNKFNLLQTLACIACGGVLIDPITLSCGYTVCAHCFPISSPSSIKKSVFKCPAPHCDAETHLFGPELSQDATITQLTHILHQSVTLEETDNKQIDPAMIVPLLNCSSCHHSISDPITTPCGHTFCRACVLRSKIENNACSFCCRPLPKYSNLVSQSPNHTLSRLVKELQLLGSLPSHVNDFIHQTNVPLFISDQVIFPGQHTQLLIHTPFQMTMLKESIMTCGQYHSPCLASIHRSQPHVAKFGTLLQIMNTQRQNGALVIDVVGMDRFRLKSYKDKGSRLMADFEILDESSLVPLSIECAGSEDALIQHTYITEYAIELANTISQHIQYLAQPSSIPSHLLHAQTAGLLGPLWLESMVSLHGPMPPRENPAAVCWWTATVLPIPISDAYELLRTISLVDRLELVISWLQSYQSQWTQCRERAIYAYLQVPQ</sequence>
<dbReference type="InterPro" id="IPR013083">
    <property type="entry name" value="Znf_RING/FYVE/PHD"/>
</dbReference>
<dbReference type="SMART" id="SM00184">
    <property type="entry name" value="RING"/>
    <property type="match status" value="2"/>
</dbReference>
<dbReference type="PROSITE" id="PS50089">
    <property type="entry name" value="ZF_RING_2"/>
    <property type="match status" value="1"/>
</dbReference>
<dbReference type="InterPro" id="IPR003111">
    <property type="entry name" value="Lon_prtase_N"/>
</dbReference>
<accession>A0A9P6X1K8</accession>
<dbReference type="GO" id="GO:0061630">
    <property type="term" value="F:ubiquitin protein ligase activity"/>
    <property type="evidence" value="ECO:0007669"/>
    <property type="project" value="TreeGrafter"/>
</dbReference>
<evidence type="ECO:0000259" key="6">
    <source>
        <dbReference type="PROSITE" id="PS50089"/>
    </source>
</evidence>
<dbReference type="SUPFAM" id="SSF88697">
    <property type="entry name" value="PUA domain-like"/>
    <property type="match status" value="1"/>
</dbReference>
<gene>
    <name evidence="8" type="ORF">G6F64_010164</name>
</gene>
<evidence type="ECO:0000313" key="8">
    <source>
        <dbReference type="EMBL" id="KAG1303329.1"/>
    </source>
</evidence>
<proteinExistence type="predicted"/>
<name>A0A9P6X1K8_RHIOR</name>
<evidence type="ECO:0008006" key="10">
    <source>
        <dbReference type="Google" id="ProtNLM"/>
    </source>
</evidence>
<evidence type="ECO:0000256" key="5">
    <source>
        <dbReference type="SAM" id="SignalP"/>
    </source>
</evidence>
<organism evidence="8 9">
    <name type="scientific">Rhizopus oryzae</name>
    <name type="common">Mucormycosis agent</name>
    <name type="synonym">Rhizopus arrhizus var. delemar</name>
    <dbReference type="NCBI Taxonomy" id="64495"/>
    <lineage>
        <taxon>Eukaryota</taxon>
        <taxon>Fungi</taxon>
        <taxon>Fungi incertae sedis</taxon>
        <taxon>Mucoromycota</taxon>
        <taxon>Mucoromycotina</taxon>
        <taxon>Mucoromycetes</taxon>
        <taxon>Mucorales</taxon>
        <taxon>Mucorineae</taxon>
        <taxon>Rhizopodaceae</taxon>
        <taxon>Rhizopus</taxon>
    </lineage>
</organism>
<dbReference type="OrthoDB" id="264917at2759"/>
<dbReference type="SUPFAM" id="SSF57850">
    <property type="entry name" value="RING/U-box"/>
    <property type="match status" value="2"/>
</dbReference>
<dbReference type="Gene3D" id="3.30.40.10">
    <property type="entry name" value="Zinc/RING finger domain, C3HC4 (zinc finger)"/>
    <property type="match status" value="2"/>
</dbReference>
<comment type="caution">
    <text evidence="8">The sequence shown here is derived from an EMBL/GenBank/DDBJ whole genome shotgun (WGS) entry which is preliminary data.</text>
</comment>
<evidence type="ECO:0000259" key="7">
    <source>
        <dbReference type="PROSITE" id="PS51787"/>
    </source>
</evidence>
<dbReference type="PANTHER" id="PTHR23327:SF42">
    <property type="entry name" value="LON PEPTIDASE N-TERMINAL DOMAIN AND RING FINGER PROTEIN C14F5.10C"/>
    <property type="match status" value="1"/>
</dbReference>
<dbReference type="AlphaFoldDB" id="A0A9P6X1K8"/>
<dbReference type="EMBL" id="JAANQT010002026">
    <property type="protein sequence ID" value="KAG1303329.1"/>
    <property type="molecule type" value="Genomic_DNA"/>
</dbReference>
<evidence type="ECO:0000256" key="2">
    <source>
        <dbReference type="ARBA" id="ARBA00022771"/>
    </source>
</evidence>
<keyword evidence="9" id="KW-1185">Reference proteome</keyword>
<keyword evidence="2 4" id="KW-0863">Zinc-finger</keyword>
<dbReference type="Pfam" id="PF02190">
    <property type="entry name" value="LON_substr_bdg"/>
    <property type="match status" value="1"/>
</dbReference>
<feature type="domain" description="Lon N-terminal" evidence="7">
    <location>
        <begin position="187"/>
        <end position="414"/>
    </location>
</feature>
<dbReference type="InterPro" id="IPR017907">
    <property type="entry name" value="Znf_RING_CS"/>
</dbReference>
<dbReference type="PROSITE" id="PS00518">
    <property type="entry name" value="ZF_RING_1"/>
    <property type="match status" value="1"/>
</dbReference>
<feature type="signal peptide" evidence="5">
    <location>
        <begin position="1"/>
        <end position="21"/>
    </location>
</feature>
<reference evidence="8" key="1">
    <citation type="journal article" date="2020" name="Microb. Genom.">
        <title>Genetic diversity of clinical and environmental Mucorales isolates obtained from an investigation of mucormycosis cases among solid organ transplant recipients.</title>
        <authorList>
            <person name="Nguyen M.H."/>
            <person name="Kaul D."/>
            <person name="Muto C."/>
            <person name="Cheng S.J."/>
            <person name="Richter R.A."/>
            <person name="Bruno V.M."/>
            <person name="Liu G."/>
            <person name="Beyhan S."/>
            <person name="Sundermann A.J."/>
            <person name="Mounaud S."/>
            <person name="Pasculle A.W."/>
            <person name="Nierman W.C."/>
            <person name="Driscoll E."/>
            <person name="Cumbie R."/>
            <person name="Clancy C.J."/>
            <person name="Dupont C.L."/>
        </authorList>
    </citation>
    <scope>NUCLEOTIDE SEQUENCE</scope>
    <source>
        <strain evidence="8">GL11</strain>
    </source>
</reference>
<dbReference type="InterPro" id="IPR018957">
    <property type="entry name" value="Znf_C3HC4_RING-type"/>
</dbReference>
<dbReference type="Pfam" id="PF00097">
    <property type="entry name" value="zf-C3HC4"/>
    <property type="match status" value="1"/>
</dbReference>
<evidence type="ECO:0000256" key="1">
    <source>
        <dbReference type="ARBA" id="ARBA00022723"/>
    </source>
</evidence>
<dbReference type="InterPro" id="IPR001841">
    <property type="entry name" value="Znf_RING"/>
</dbReference>